<dbReference type="AlphaFoldDB" id="F8F245"/>
<protein>
    <submittedName>
        <fullName evidence="1">Uncharacterized protein</fullName>
    </submittedName>
</protein>
<organism evidence="1 2">
    <name type="scientific">Gracilinema caldarium (strain ATCC 51460 / DSM 7334 / H1)</name>
    <name type="common">Treponema caldarium</name>
    <dbReference type="NCBI Taxonomy" id="744872"/>
    <lineage>
        <taxon>Bacteria</taxon>
        <taxon>Pseudomonadati</taxon>
        <taxon>Spirochaetota</taxon>
        <taxon>Spirochaetia</taxon>
        <taxon>Spirochaetales</taxon>
        <taxon>Breznakiellaceae</taxon>
        <taxon>Gracilinema</taxon>
    </lineage>
</organism>
<proteinExistence type="predicted"/>
<gene>
    <name evidence="1" type="ordered locus">Spica_2197</name>
</gene>
<dbReference type="EMBL" id="CP002868">
    <property type="protein sequence ID" value="AEJ20317.1"/>
    <property type="molecule type" value="Genomic_DNA"/>
</dbReference>
<reference evidence="2" key="1">
    <citation type="journal article" date="2013" name="Stand. Genomic Sci.">
        <title>Genome sequence of the thermophilic fresh-water bacterium Spirochaeta caldaria type strain (H1(T)), reclassification of Spirochaeta caldaria, Spirochaeta stenostrepta, and Spirochaeta zuelzerae in the genus Treponema as Treponema caldaria comb. nov., Treponema stenostrepta comb. nov., and Treponema zuelzerae comb. nov., and emendation of the genus Treponema.</title>
        <authorList>
            <person name="Abt B."/>
            <person name="Goker M."/>
            <person name="Scheuner C."/>
            <person name="Han C."/>
            <person name="Lu M."/>
            <person name="Misra M."/>
            <person name="Lapidus A."/>
            <person name="Nolan M."/>
            <person name="Lucas S."/>
            <person name="Hammon N."/>
            <person name="Deshpande S."/>
            <person name="Cheng J.F."/>
            <person name="Tapia R."/>
            <person name="Goodwin L.A."/>
            <person name="Pitluck S."/>
            <person name="Liolios K."/>
            <person name="Pagani I."/>
            <person name="Ivanova N."/>
            <person name="Mavromatis K."/>
            <person name="Mikhailova N."/>
            <person name="Huntemann M."/>
            <person name="Pati A."/>
            <person name="Chen A."/>
            <person name="Palaniappan K."/>
            <person name="Land M."/>
            <person name="Hauser L."/>
            <person name="Jeffries C.D."/>
            <person name="Rohde M."/>
            <person name="Spring S."/>
            <person name="Gronow S."/>
            <person name="Detter J.C."/>
            <person name="Bristow J."/>
            <person name="Eisen J.A."/>
            <person name="Markowitz V."/>
            <person name="Hugenholtz P."/>
            <person name="Kyrpides N.C."/>
            <person name="Woyke T."/>
            <person name="Klenk H.P."/>
        </authorList>
    </citation>
    <scope>NUCLEOTIDE SEQUENCE</scope>
    <source>
        <strain evidence="2">ATCC 51460 / DSM 7334 / H1</strain>
    </source>
</reference>
<dbReference type="HOGENOM" id="CLU_1266415_0_0_12"/>
<evidence type="ECO:0000313" key="2">
    <source>
        <dbReference type="Proteomes" id="UP000000503"/>
    </source>
</evidence>
<accession>F8F245</accession>
<dbReference type="RefSeq" id="WP_013969601.1">
    <property type="nucleotide sequence ID" value="NC_015732.1"/>
</dbReference>
<evidence type="ECO:0000313" key="1">
    <source>
        <dbReference type="EMBL" id="AEJ20317.1"/>
    </source>
</evidence>
<dbReference type="Proteomes" id="UP000000503">
    <property type="component" value="Chromosome"/>
</dbReference>
<dbReference type="KEGG" id="scd:Spica_2197"/>
<dbReference type="STRING" id="744872.Spica_2197"/>
<keyword evidence="2" id="KW-1185">Reference proteome</keyword>
<sequence length="218" mass="24076">MKMFLEGFQKLDHAELINVNGGYATIWADTTNNTAVQNNGYSNAGSSSTGYLNVGSVYGYIAIGSVNPYGNVASAVLNEGNNITTAINDSINSHSNEQYIYGKNDCDIWVEKVLKDAGIDISYIWGSAISNDVDQHEKMLEGKTANVPQTGFSVVLMTDHKPTNNFISHTGILELHSDGSCTLYQHSRSSELKEDYPSIQQFQNTYGYNDFDYYYLGK</sequence>
<name>F8F245_GRAC1</name>